<feature type="region of interest" description="Disordered" evidence="3">
    <location>
        <begin position="308"/>
        <end position="346"/>
    </location>
</feature>
<dbReference type="AlphaFoldDB" id="A0A8H7UR25"/>
<dbReference type="SMART" id="SM00343">
    <property type="entry name" value="ZnF_C2HC"/>
    <property type="match status" value="1"/>
</dbReference>
<dbReference type="EMBL" id="JAEPRD010000504">
    <property type="protein sequence ID" value="KAG2190957.1"/>
    <property type="molecule type" value="Genomic_DNA"/>
</dbReference>
<feature type="compositionally biased region" description="Polar residues" evidence="3">
    <location>
        <begin position="253"/>
        <end position="276"/>
    </location>
</feature>
<dbReference type="GO" id="GO:0008270">
    <property type="term" value="F:zinc ion binding"/>
    <property type="evidence" value="ECO:0007669"/>
    <property type="project" value="UniProtKB-KW"/>
</dbReference>
<feature type="compositionally biased region" description="Low complexity" evidence="3">
    <location>
        <begin position="313"/>
        <end position="322"/>
    </location>
</feature>
<evidence type="ECO:0000256" key="1">
    <source>
        <dbReference type="ARBA" id="ARBA00022750"/>
    </source>
</evidence>
<keyword evidence="6" id="KW-1185">Reference proteome</keyword>
<dbReference type="GO" id="GO:0006508">
    <property type="term" value="P:proteolysis"/>
    <property type="evidence" value="ECO:0007669"/>
    <property type="project" value="InterPro"/>
</dbReference>
<dbReference type="Gene3D" id="4.10.60.10">
    <property type="entry name" value="Zinc finger, CCHC-type"/>
    <property type="match status" value="1"/>
</dbReference>
<dbReference type="OrthoDB" id="2246976at2759"/>
<proteinExistence type="predicted"/>
<keyword evidence="2" id="KW-0862">Zinc</keyword>
<feature type="compositionally biased region" description="Polar residues" evidence="3">
    <location>
        <begin position="419"/>
        <end position="435"/>
    </location>
</feature>
<gene>
    <name evidence="5" type="ORF">INT47_003915</name>
</gene>
<accession>A0A8H7UR25</accession>
<feature type="domain" description="CCHC-type" evidence="4">
    <location>
        <begin position="233"/>
        <end position="249"/>
    </location>
</feature>
<dbReference type="CDD" id="cd00303">
    <property type="entry name" value="retropepsin_like"/>
    <property type="match status" value="1"/>
</dbReference>
<dbReference type="Gene3D" id="2.40.70.10">
    <property type="entry name" value="Acid Proteases"/>
    <property type="match status" value="1"/>
</dbReference>
<feature type="non-terminal residue" evidence="5">
    <location>
        <position position="1"/>
    </location>
</feature>
<feature type="compositionally biased region" description="Acidic residues" evidence="3">
    <location>
        <begin position="439"/>
        <end position="453"/>
    </location>
</feature>
<dbReference type="PANTHER" id="PTHR33223:SF6">
    <property type="entry name" value="CCHC-TYPE DOMAIN-CONTAINING PROTEIN"/>
    <property type="match status" value="1"/>
</dbReference>
<dbReference type="Proteomes" id="UP000603453">
    <property type="component" value="Unassembled WGS sequence"/>
</dbReference>
<feature type="region of interest" description="Disordered" evidence="3">
    <location>
        <begin position="179"/>
        <end position="198"/>
    </location>
</feature>
<dbReference type="InterPro" id="IPR036875">
    <property type="entry name" value="Znf_CCHC_sf"/>
</dbReference>
<protein>
    <recommendedName>
        <fullName evidence="4">CCHC-type domain-containing protein</fullName>
    </recommendedName>
</protein>
<feature type="region of interest" description="Disordered" evidence="3">
    <location>
        <begin position="239"/>
        <end position="293"/>
    </location>
</feature>
<dbReference type="PROSITE" id="PS50158">
    <property type="entry name" value="ZF_CCHC"/>
    <property type="match status" value="1"/>
</dbReference>
<dbReference type="InterPro" id="IPR001969">
    <property type="entry name" value="Aspartic_peptidase_AS"/>
</dbReference>
<dbReference type="InterPro" id="IPR021109">
    <property type="entry name" value="Peptidase_aspartic_dom_sf"/>
</dbReference>
<feature type="compositionally biased region" description="Basic residues" evidence="3">
    <location>
        <begin position="334"/>
        <end position="346"/>
    </location>
</feature>
<organism evidence="5 6">
    <name type="scientific">Mucor saturninus</name>
    <dbReference type="NCBI Taxonomy" id="64648"/>
    <lineage>
        <taxon>Eukaryota</taxon>
        <taxon>Fungi</taxon>
        <taxon>Fungi incertae sedis</taxon>
        <taxon>Mucoromycota</taxon>
        <taxon>Mucoromycotina</taxon>
        <taxon>Mucoromycetes</taxon>
        <taxon>Mucorales</taxon>
        <taxon>Mucorineae</taxon>
        <taxon>Mucoraceae</taxon>
        <taxon>Mucor</taxon>
    </lineage>
</organism>
<dbReference type="InterPro" id="IPR005162">
    <property type="entry name" value="Retrotrans_gag_dom"/>
</dbReference>
<keyword evidence="2" id="KW-0863">Zinc-finger</keyword>
<comment type="caution">
    <text evidence="5">The sequence shown here is derived from an EMBL/GenBank/DDBJ whole genome shotgun (WGS) entry which is preliminary data.</text>
</comment>
<dbReference type="GO" id="GO:0004190">
    <property type="term" value="F:aspartic-type endopeptidase activity"/>
    <property type="evidence" value="ECO:0007669"/>
    <property type="project" value="UniProtKB-KW"/>
</dbReference>
<keyword evidence="1" id="KW-0064">Aspartyl protease</keyword>
<evidence type="ECO:0000256" key="2">
    <source>
        <dbReference type="PROSITE-ProRule" id="PRU00047"/>
    </source>
</evidence>
<keyword evidence="1" id="KW-0378">Hydrolase</keyword>
<reference evidence="5" key="1">
    <citation type="submission" date="2020-12" db="EMBL/GenBank/DDBJ databases">
        <title>Metabolic potential, ecology and presence of endohyphal bacteria is reflected in genomic diversity of Mucoromycotina.</title>
        <authorList>
            <person name="Muszewska A."/>
            <person name="Okrasinska A."/>
            <person name="Steczkiewicz K."/>
            <person name="Drgas O."/>
            <person name="Orlowska M."/>
            <person name="Perlinska-Lenart U."/>
            <person name="Aleksandrzak-Piekarczyk T."/>
            <person name="Szatraj K."/>
            <person name="Zielenkiewicz U."/>
            <person name="Pilsyk S."/>
            <person name="Malc E."/>
            <person name="Mieczkowski P."/>
            <person name="Kruszewska J.S."/>
            <person name="Biernat P."/>
            <person name="Pawlowska J."/>
        </authorList>
    </citation>
    <scope>NUCLEOTIDE SEQUENCE</scope>
    <source>
        <strain evidence="5">WA0000017839</strain>
    </source>
</reference>
<keyword evidence="1" id="KW-0645">Protease</keyword>
<feature type="region of interest" description="Disordered" evidence="3">
    <location>
        <begin position="405"/>
        <end position="453"/>
    </location>
</feature>
<evidence type="ECO:0000313" key="6">
    <source>
        <dbReference type="Proteomes" id="UP000603453"/>
    </source>
</evidence>
<dbReference type="Pfam" id="PF03732">
    <property type="entry name" value="Retrotrans_gag"/>
    <property type="match status" value="1"/>
</dbReference>
<dbReference type="PANTHER" id="PTHR33223">
    <property type="entry name" value="CCHC-TYPE DOMAIN-CONTAINING PROTEIN"/>
    <property type="match status" value="1"/>
</dbReference>
<feature type="region of interest" description="Disordered" evidence="3">
    <location>
        <begin position="1"/>
        <end position="32"/>
    </location>
</feature>
<dbReference type="InterPro" id="IPR001878">
    <property type="entry name" value="Znf_CCHC"/>
</dbReference>
<keyword evidence="2" id="KW-0479">Metal-binding</keyword>
<evidence type="ECO:0000259" key="4">
    <source>
        <dbReference type="PROSITE" id="PS50158"/>
    </source>
</evidence>
<dbReference type="Pfam" id="PF00098">
    <property type="entry name" value="zf-CCHC"/>
    <property type="match status" value="1"/>
</dbReference>
<sequence length="629" mass="70405">MASTTTATTARRPDISRWLEPPPPFTGAASSDAPSWLAQMDRLQSGLGLTDKEILLLASSRLRSTAARWWTVVEKKVDTWKEFHKEFNLQFASRYTADIWWSELDSMRQGADQLVDEMVLRMEELFELLSISSDQDRKRYLLKALRRNTVKWMELSDIPEKWEDVVSLAKKVDRINHKYRDDDLPPERSSVIGSETRSTTLEDTMSALVREFQALRIHLVNAAPTATTARTIKCFQCGEPGHKRPDCPKRPQQEQSGKANGRQTRSTNGQSDTLQPNRKKGKQPAQSSEPKLSSHLRAEFPALSQPFQNAFQPPVTTTVPTPMDISQPGPSNTKKVRKPRSPPRRLPVHIQSKDVWGKLKSIDSGLSVADWIALDRTAAKDLKDGLRYLGRRKTTSTPMIHMVTRNEDTEETDVEHSIVTDSSESTEYLSDQGTLGSEESSEETDEEAYDSDDTTYNYSYDFRNFSISRPFRAPIAINDTVVSAIFDSGASVSVISKSLARRLGLVPSGDRLPLSSLDGALKEPCEITLNVPIRVAGKLRPDNMCITNGIDGQDLCLLGMTWFRTYGIQLKPKEGLIIIPVKHGASFVELQGESTLFSPNPAPIYSVSVRCNDSKDESPGVDLLNYNEE</sequence>
<feature type="compositionally biased region" description="Basic and acidic residues" evidence="3">
    <location>
        <begin position="240"/>
        <end position="252"/>
    </location>
</feature>
<dbReference type="SUPFAM" id="SSF50630">
    <property type="entry name" value="Acid proteases"/>
    <property type="match status" value="1"/>
</dbReference>
<evidence type="ECO:0000313" key="5">
    <source>
        <dbReference type="EMBL" id="KAG2190957.1"/>
    </source>
</evidence>
<dbReference type="SUPFAM" id="SSF57756">
    <property type="entry name" value="Retrovirus zinc finger-like domains"/>
    <property type="match status" value="1"/>
</dbReference>
<evidence type="ECO:0000256" key="3">
    <source>
        <dbReference type="SAM" id="MobiDB-lite"/>
    </source>
</evidence>
<feature type="compositionally biased region" description="Low complexity" evidence="3">
    <location>
        <begin position="1"/>
        <end position="10"/>
    </location>
</feature>
<dbReference type="PROSITE" id="PS00141">
    <property type="entry name" value="ASP_PROTEASE"/>
    <property type="match status" value="1"/>
</dbReference>
<dbReference type="Pfam" id="PF13650">
    <property type="entry name" value="Asp_protease_2"/>
    <property type="match status" value="1"/>
</dbReference>
<name>A0A8H7UR25_9FUNG</name>
<dbReference type="GO" id="GO:0003676">
    <property type="term" value="F:nucleic acid binding"/>
    <property type="evidence" value="ECO:0007669"/>
    <property type="project" value="InterPro"/>
</dbReference>